<dbReference type="GO" id="GO:0006355">
    <property type="term" value="P:regulation of DNA-templated transcription"/>
    <property type="evidence" value="ECO:0007669"/>
    <property type="project" value="InterPro"/>
</dbReference>
<feature type="DNA-binding region" description="OmpR/PhoB-type" evidence="14">
    <location>
        <begin position="130"/>
        <end position="228"/>
    </location>
</feature>
<dbReference type="InterPro" id="IPR011006">
    <property type="entry name" value="CheY-like_superfamily"/>
</dbReference>
<evidence type="ECO:0000256" key="5">
    <source>
        <dbReference type="ARBA" id="ARBA00022553"/>
    </source>
</evidence>
<evidence type="ECO:0000256" key="10">
    <source>
        <dbReference type="ARBA" id="ARBA00023159"/>
    </source>
</evidence>
<dbReference type="InterPro" id="IPR011879">
    <property type="entry name" value="Sig_transdc_resp-reg_PhoB"/>
</dbReference>
<feature type="domain" description="Response regulatory" evidence="15">
    <location>
        <begin position="5"/>
        <end position="121"/>
    </location>
</feature>
<comment type="subcellular location">
    <subcellularLocation>
        <location evidence="1">Cytoplasm</location>
    </subcellularLocation>
</comment>
<evidence type="ECO:0000256" key="4">
    <source>
        <dbReference type="ARBA" id="ARBA00022490"/>
    </source>
</evidence>
<dbReference type="SMART" id="SM00448">
    <property type="entry name" value="REC"/>
    <property type="match status" value="1"/>
</dbReference>
<evidence type="ECO:0000259" key="15">
    <source>
        <dbReference type="PROSITE" id="PS50110"/>
    </source>
</evidence>
<evidence type="ECO:0000256" key="1">
    <source>
        <dbReference type="ARBA" id="ARBA00004496"/>
    </source>
</evidence>
<dbReference type="GO" id="GO:0005829">
    <property type="term" value="C:cytosol"/>
    <property type="evidence" value="ECO:0007669"/>
    <property type="project" value="TreeGrafter"/>
</dbReference>
<dbReference type="Gene3D" id="1.10.10.10">
    <property type="entry name" value="Winged helix-like DNA-binding domain superfamily/Winged helix DNA-binding domain"/>
    <property type="match status" value="1"/>
</dbReference>
<dbReference type="FunFam" id="3.40.50.2300:FF:000001">
    <property type="entry name" value="DNA-binding response regulator PhoB"/>
    <property type="match status" value="1"/>
</dbReference>
<sequence>MPDSMILVVEDDSAVREMVRFVLYEADFVVSAVKDARDAWAFIQKHPPTLILLDWMLPGVSGIELARQLKKNHATREIPIIMLTAKGEEDDKILGLESGADDYVTKPFSSRELVARIKAVLRRTAIYEGEEMVEYGSVRLDPTTRRVTACQSTITLGPTEFRLLHFLMLHPERIHSRTRLLDRVWGTNIAIEERTVDVYMRRLRKALRESDCDRYLQTVRSVGYRFSAALHDEET</sequence>
<gene>
    <name evidence="18" type="ORF">BECKSD772E_GA0070983_104117</name>
    <name evidence="17" type="ORF">BECKSD772F_GA0070984_103320</name>
</gene>
<proteinExistence type="predicted"/>
<dbReference type="GO" id="GO:0000156">
    <property type="term" value="F:phosphorelay response regulator activity"/>
    <property type="evidence" value="ECO:0007669"/>
    <property type="project" value="InterPro"/>
</dbReference>
<evidence type="ECO:0000259" key="16">
    <source>
        <dbReference type="PROSITE" id="PS51755"/>
    </source>
</evidence>
<evidence type="ECO:0000256" key="14">
    <source>
        <dbReference type="PROSITE-ProRule" id="PRU01091"/>
    </source>
</evidence>
<dbReference type="NCBIfam" id="TIGR02154">
    <property type="entry name" value="PhoB"/>
    <property type="match status" value="1"/>
</dbReference>
<name>A0A450YSV3_9GAMM</name>
<dbReference type="Pfam" id="PF00486">
    <property type="entry name" value="Trans_reg_C"/>
    <property type="match status" value="1"/>
</dbReference>
<dbReference type="PANTHER" id="PTHR48111">
    <property type="entry name" value="REGULATOR OF RPOS"/>
    <property type="match status" value="1"/>
</dbReference>
<keyword evidence="4" id="KW-0963">Cytoplasm</keyword>
<dbReference type="InterPro" id="IPR001789">
    <property type="entry name" value="Sig_transdc_resp-reg_receiver"/>
</dbReference>
<dbReference type="EMBL" id="CAADFR010000033">
    <property type="protein sequence ID" value="VFK39106.1"/>
    <property type="molecule type" value="Genomic_DNA"/>
</dbReference>
<dbReference type="Gene3D" id="3.40.50.2300">
    <property type="match status" value="1"/>
</dbReference>
<dbReference type="GO" id="GO:0000976">
    <property type="term" value="F:transcription cis-regulatory region binding"/>
    <property type="evidence" value="ECO:0007669"/>
    <property type="project" value="TreeGrafter"/>
</dbReference>
<evidence type="ECO:0000256" key="12">
    <source>
        <dbReference type="ARBA" id="ARBA00024735"/>
    </source>
</evidence>
<dbReference type="InterPro" id="IPR039420">
    <property type="entry name" value="WalR-like"/>
</dbReference>
<feature type="modified residue" description="4-aspartylphosphate" evidence="13">
    <location>
        <position position="54"/>
    </location>
</feature>
<comment type="function">
    <text evidence="12">This protein is a positive regulator for the phosphate regulon. Transcription of this operon is positively regulated by PhoB and PhoR when phosphate is limited.</text>
</comment>
<dbReference type="PROSITE" id="PS50110">
    <property type="entry name" value="RESPONSE_REGULATORY"/>
    <property type="match status" value="1"/>
</dbReference>
<evidence type="ECO:0000256" key="3">
    <source>
        <dbReference type="ARBA" id="ARBA00022448"/>
    </source>
</evidence>
<dbReference type="SMART" id="SM00862">
    <property type="entry name" value="Trans_reg_C"/>
    <property type="match status" value="1"/>
</dbReference>
<dbReference type="CDD" id="cd17618">
    <property type="entry name" value="REC_OmpR_PhoB"/>
    <property type="match status" value="1"/>
</dbReference>
<evidence type="ECO:0000256" key="9">
    <source>
        <dbReference type="ARBA" id="ARBA00023125"/>
    </source>
</evidence>
<keyword evidence="5 13" id="KW-0597">Phosphoprotein</keyword>
<organism evidence="18">
    <name type="scientific">Candidatus Kentrum sp. SD</name>
    <dbReference type="NCBI Taxonomy" id="2126332"/>
    <lineage>
        <taxon>Bacteria</taxon>
        <taxon>Pseudomonadati</taxon>
        <taxon>Pseudomonadota</taxon>
        <taxon>Gammaproteobacteria</taxon>
        <taxon>Candidatus Kentrum</taxon>
    </lineage>
</organism>
<protein>
    <recommendedName>
        <fullName evidence="2">Phosphate regulon transcriptional regulatory protein PhoB</fullName>
    </recommendedName>
</protein>
<evidence type="ECO:0000256" key="7">
    <source>
        <dbReference type="ARBA" id="ARBA00023012"/>
    </source>
</evidence>
<keyword evidence="6" id="KW-0592">Phosphate transport</keyword>
<evidence type="ECO:0000256" key="11">
    <source>
        <dbReference type="ARBA" id="ARBA00023163"/>
    </source>
</evidence>
<dbReference type="InterPro" id="IPR036388">
    <property type="entry name" value="WH-like_DNA-bd_sf"/>
</dbReference>
<dbReference type="AlphaFoldDB" id="A0A450YSV3"/>
<dbReference type="GO" id="GO:0006817">
    <property type="term" value="P:phosphate ion transport"/>
    <property type="evidence" value="ECO:0007669"/>
    <property type="project" value="UniProtKB-KW"/>
</dbReference>
<dbReference type="EMBL" id="CAADFU010000041">
    <property type="protein sequence ID" value="VFK44644.1"/>
    <property type="molecule type" value="Genomic_DNA"/>
</dbReference>
<keyword evidence="3" id="KW-0813">Transport</keyword>
<evidence type="ECO:0000313" key="17">
    <source>
        <dbReference type="EMBL" id="VFK39106.1"/>
    </source>
</evidence>
<keyword evidence="7" id="KW-0902">Two-component regulatory system</keyword>
<evidence type="ECO:0000256" key="8">
    <source>
        <dbReference type="ARBA" id="ARBA00023015"/>
    </source>
</evidence>
<feature type="domain" description="OmpR/PhoB-type" evidence="16">
    <location>
        <begin position="130"/>
        <end position="228"/>
    </location>
</feature>
<evidence type="ECO:0000256" key="13">
    <source>
        <dbReference type="PROSITE-ProRule" id="PRU00169"/>
    </source>
</evidence>
<keyword evidence="9 14" id="KW-0238">DNA-binding</keyword>
<dbReference type="GO" id="GO:0032993">
    <property type="term" value="C:protein-DNA complex"/>
    <property type="evidence" value="ECO:0007669"/>
    <property type="project" value="TreeGrafter"/>
</dbReference>
<evidence type="ECO:0000256" key="6">
    <source>
        <dbReference type="ARBA" id="ARBA00022592"/>
    </source>
</evidence>
<dbReference type="PANTHER" id="PTHR48111:SF40">
    <property type="entry name" value="PHOSPHATE REGULON TRANSCRIPTIONAL REGULATORY PROTEIN PHOB"/>
    <property type="match status" value="1"/>
</dbReference>
<dbReference type="SUPFAM" id="SSF46894">
    <property type="entry name" value="C-terminal effector domain of the bipartite response regulators"/>
    <property type="match status" value="1"/>
</dbReference>
<dbReference type="Pfam" id="PF00072">
    <property type="entry name" value="Response_reg"/>
    <property type="match status" value="1"/>
</dbReference>
<evidence type="ECO:0000256" key="2">
    <source>
        <dbReference type="ARBA" id="ARBA00013332"/>
    </source>
</evidence>
<dbReference type="InterPro" id="IPR016032">
    <property type="entry name" value="Sig_transdc_resp-reg_C-effctor"/>
</dbReference>
<keyword evidence="10" id="KW-0010">Activator</keyword>
<reference evidence="18" key="1">
    <citation type="submission" date="2019-02" db="EMBL/GenBank/DDBJ databases">
        <authorList>
            <person name="Gruber-Vodicka R. H."/>
            <person name="Seah K. B. B."/>
        </authorList>
    </citation>
    <scope>NUCLEOTIDE SEQUENCE</scope>
    <source>
        <strain evidence="18">BECK_S1320</strain>
        <strain evidence="17">BECK_S1321</strain>
    </source>
</reference>
<dbReference type="SUPFAM" id="SSF52172">
    <property type="entry name" value="CheY-like"/>
    <property type="match status" value="1"/>
</dbReference>
<dbReference type="CDD" id="cd00383">
    <property type="entry name" value="trans_reg_C"/>
    <property type="match status" value="1"/>
</dbReference>
<keyword evidence="11" id="KW-0804">Transcription</keyword>
<keyword evidence="8" id="KW-0805">Transcription regulation</keyword>
<dbReference type="InterPro" id="IPR001867">
    <property type="entry name" value="OmpR/PhoB-type_DNA-bd"/>
</dbReference>
<dbReference type="PROSITE" id="PS51755">
    <property type="entry name" value="OMPR_PHOB"/>
    <property type="match status" value="1"/>
</dbReference>
<evidence type="ECO:0000313" key="18">
    <source>
        <dbReference type="EMBL" id="VFK44644.1"/>
    </source>
</evidence>
<accession>A0A450YSV3</accession>
<dbReference type="Gene3D" id="6.10.250.690">
    <property type="match status" value="1"/>
</dbReference>